<gene>
    <name evidence="2" type="ORF">HICCMSTLAB_LOCUS1437</name>
</gene>
<protein>
    <submittedName>
        <fullName evidence="2">Similar to tax-6: Serine/threonine-protein phosphatase 2B catalytic subunit (Caenorhabditis elegans)</fullName>
    </submittedName>
</protein>
<dbReference type="Gene3D" id="3.60.21.10">
    <property type="match status" value="1"/>
</dbReference>
<evidence type="ECO:0000256" key="1">
    <source>
        <dbReference type="SAM" id="MobiDB-lite"/>
    </source>
</evidence>
<dbReference type="OrthoDB" id="5593063at2759"/>
<dbReference type="InterPro" id="IPR043360">
    <property type="entry name" value="PP2B"/>
</dbReference>
<name>A0A8J2E2M5_COTCN</name>
<proteinExistence type="predicted"/>
<keyword evidence="3" id="KW-1185">Reference proteome</keyword>
<evidence type="ECO:0000313" key="3">
    <source>
        <dbReference type="Proteomes" id="UP000786811"/>
    </source>
</evidence>
<comment type="caution">
    <text evidence="2">The sequence shown here is derived from an EMBL/GenBank/DDBJ whole genome shotgun (WGS) entry which is preliminary data.</text>
</comment>
<dbReference type="PANTHER" id="PTHR45673">
    <property type="entry name" value="SERINE/THREONINE-PROTEIN PHOSPHATASE 2B CATALYTIC SUBUNIT 1-RELATED"/>
    <property type="match status" value="1"/>
</dbReference>
<dbReference type="GO" id="GO:0033192">
    <property type="term" value="F:calmodulin-dependent protein phosphatase activity"/>
    <property type="evidence" value="ECO:0007669"/>
    <property type="project" value="InterPro"/>
</dbReference>
<feature type="region of interest" description="Disordered" evidence="1">
    <location>
        <begin position="187"/>
        <end position="229"/>
    </location>
</feature>
<dbReference type="EMBL" id="CAJNRD030001116">
    <property type="protein sequence ID" value="CAG5075283.1"/>
    <property type="molecule type" value="Genomic_DNA"/>
</dbReference>
<dbReference type="AlphaFoldDB" id="A0A8J2E2M5"/>
<evidence type="ECO:0000313" key="2">
    <source>
        <dbReference type="EMBL" id="CAG5075283.1"/>
    </source>
</evidence>
<reference evidence="2" key="1">
    <citation type="submission" date="2021-04" db="EMBL/GenBank/DDBJ databases">
        <authorList>
            <person name="Chebbi M.A.C M."/>
        </authorList>
    </citation>
    <scope>NUCLEOTIDE SEQUENCE</scope>
</reference>
<dbReference type="SUPFAM" id="SSF56300">
    <property type="entry name" value="Metallo-dependent phosphatases"/>
    <property type="match status" value="1"/>
</dbReference>
<dbReference type="Proteomes" id="UP000786811">
    <property type="component" value="Unassembled WGS sequence"/>
</dbReference>
<dbReference type="GO" id="GO:0097720">
    <property type="term" value="P:calcineurin-mediated signaling"/>
    <property type="evidence" value="ECO:0007669"/>
    <property type="project" value="InterPro"/>
</dbReference>
<dbReference type="InterPro" id="IPR029052">
    <property type="entry name" value="Metallo-depent_PP-like"/>
</dbReference>
<sequence>MLLDRTEGLVTWSFNSSYYFCVLYLWALKLCYPTKLFPLCGNHKCRLDISLNFSHLSKNAIIAALVNNQFLCVHNSLSSQILVLEDIQKTDLESHQLMVRCVTYFGQIHSKTFVMKSIRKTLQIIAFGVVRFSTVTDIPVRVLNICTDDELISDGDASLEKANNFFFLSDYFFLFWRGPKFTQESYQKEDQGGCKNDTSISRPQRREPDCLGVERTNAHGFPSIGSTIR</sequence>
<accession>A0A8J2E2M5</accession>
<organism evidence="2 3">
    <name type="scientific">Cotesia congregata</name>
    <name type="common">Parasitoid wasp</name>
    <name type="synonym">Apanteles congregatus</name>
    <dbReference type="NCBI Taxonomy" id="51543"/>
    <lineage>
        <taxon>Eukaryota</taxon>
        <taxon>Metazoa</taxon>
        <taxon>Ecdysozoa</taxon>
        <taxon>Arthropoda</taxon>
        <taxon>Hexapoda</taxon>
        <taxon>Insecta</taxon>
        <taxon>Pterygota</taxon>
        <taxon>Neoptera</taxon>
        <taxon>Endopterygota</taxon>
        <taxon>Hymenoptera</taxon>
        <taxon>Apocrita</taxon>
        <taxon>Ichneumonoidea</taxon>
        <taxon>Braconidae</taxon>
        <taxon>Microgastrinae</taxon>
        <taxon>Cotesia</taxon>
    </lineage>
</organism>